<dbReference type="PROSITE" id="PS00108">
    <property type="entry name" value="PROTEIN_KINASE_ST"/>
    <property type="match status" value="1"/>
</dbReference>
<comment type="caution">
    <text evidence="21">The sequence shown here is derived from an EMBL/GenBank/DDBJ whole genome shotgun (WGS) entry which is preliminary data.</text>
</comment>
<reference evidence="21 22" key="1">
    <citation type="submission" date="2020-12" db="EMBL/GenBank/DDBJ databases">
        <title>Concerted genomic and epigenomic changes stabilize Arabidopsis allopolyploids.</title>
        <authorList>
            <person name="Chen Z."/>
        </authorList>
    </citation>
    <scope>NUCLEOTIDE SEQUENCE [LARGE SCALE GENOMIC DNA]</scope>
    <source>
        <strain evidence="21">Allo738</strain>
        <tissue evidence="21">Leaf</tissue>
    </source>
</reference>
<evidence type="ECO:0000256" key="1">
    <source>
        <dbReference type="ARBA" id="ARBA00004479"/>
    </source>
</evidence>
<keyword evidence="12" id="KW-0675">Receptor</keyword>
<dbReference type="FunFam" id="1.10.510.10:FF:000590">
    <property type="entry name" value="PR5-like receptor kinase"/>
    <property type="match status" value="1"/>
</dbReference>
<evidence type="ECO:0000259" key="20">
    <source>
        <dbReference type="PROSITE" id="PS50011"/>
    </source>
</evidence>
<dbReference type="PROSITE" id="PS00107">
    <property type="entry name" value="PROTEIN_KINASE_ATP"/>
    <property type="match status" value="1"/>
</dbReference>
<evidence type="ECO:0000256" key="6">
    <source>
        <dbReference type="ARBA" id="ARBA00022729"/>
    </source>
</evidence>
<organism evidence="21 22">
    <name type="scientific">Arabidopsis thaliana x Arabidopsis arenosa</name>
    <dbReference type="NCBI Taxonomy" id="1240361"/>
    <lineage>
        <taxon>Eukaryota</taxon>
        <taxon>Viridiplantae</taxon>
        <taxon>Streptophyta</taxon>
        <taxon>Embryophyta</taxon>
        <taxon>Tracheophyta</taxon>
        <taxon>Spermatophyta</taxon>
        <taxon>Magnoliopsida</taxon>
        <taxon>eudicotyledons</taxon>
        <taxon>Gunneridae</taxon>
        <taxon>Pentapetalae</taxon>
        <taxon>rosids</taxon>
        <taxon>malvids</taxon>
        <taxon>Brassicales</taxon>
        <taxon>Brassicaceae</taxon>
        <taxon>Camelineae</taxon>
        <taxon>Arabidopsis</taxon>
    </lineage>
</organism>
<evidence type="ECO:0000256" key="16">
    <source>
        <dbReference type="PROSITE-ProRule" id="PRU10141"/>
    </source>
</evidence>
<evidence type="ECO:0000256" key="11">
    <source>
        <dbReference type="ARBA" id="ARBA00023136"/>
    </source>
</evidence>
<feature type="binding site" evidence="16">
    <location>
        <position position="414"/>
    </location>
    <ligand>
        <name>ATP</name>
        <dbReference type="ChEBI" id="CHEBI:30616"/>
    </ligand>
</feature>
<dbReference type="InterPro" id="IPR017441">
    <property type="entry name" value="Protein_kinase_ATP_BS"/>
</dbReference>
<dbReference type="GO" id="GO:0004674">
    <property type="term" value="F:protein serine/threonine kinase activity"/>
    <property type="evidence" value="ECO:0007669"/>
    <property type="project" value="UniProtKB-KW"/>
</dbReference>
<evidence type="ECO:0000256" key="3">
    <source>
        <dbReference type="ARBA" id="ARBA00022527"/>
    </source>
</evidence>
<keyword evidence="9 16" id="KW-0067">ATP-binding</keyword>
<keyword evidence="4" id="KW-0808">Transferase</keyword>
<evidence type="ECO:0000313" key="21">
    <source>
        <dbReference type="EMBL" id="KAG7586053.1"/>
    </source>
</evidence>
<evidence type="ECO:0000256" key="10">
    <source>
        <dbReference type="ARBA" id="ARBA00022989"/>
    </source>
</evidence>
<evidence type="ECO:0000256" key="15">
    <source>
        <dbReference type="ARBA" id="ARBA00048679"/>
    </source>
</evidence>
<dbReference type="Pfam" id="PF14380">
    <property type="entry name" value="WAK_assoc"/>
    <property type="match status" value="1"/>
</dbReference>
<dbReference type="Pfam" id="PF07714">
    <property type="entry name" value="PK_Tyr_Ser-Thr"/>
    <property type="match status" value="1"/>
</dbReference>
<dbReference type="InterPro" id="IPR045874">
    <property type="entry name" value="LRK10/LRL21-25-like"/>
</dbReference>
<evidence type="ECO:0000256" key="12">
    <source>
        <dbReference type="ARBA" id="ARBA00023170"/>
    </source>
</evidence>
<comment type="catalytic activity">
    <reaction evidence="14">
        <text>L-threonyl-[protein] + ATP = O-phospho-L-threonyl-[protein] + ADP + H(+)</text>
        <dbReference type="Rhea" id="RHEA:46608"/>
        <dbReference type="Rhea" id="RHEA-COMP:11060"/>
        <dbReference type="Rhea" id="RHEA-COMP:11605"/>
        <dbReference type="ChEBI" id="CHEBI:15378"/>
        <dbReference type="ChEBI" id="CHEBI:30013"/>
        <dbReference type="ChEBI" id="CHEBI:30616"/>
        <dbReference type="ChEBI" id="CHEBI:61977"/>
        <dbReference type="ChEBI" id="CHEBI:456216"/>
        <dbReference type="EC" id="2.7.11.1"/>
    </reaction>
</comment>
<dbReference type="SMART" id="SM00220">
    <property type="entry name" value="S_TKc"/>
    <property type="match status" value="1"/>
</dbReference>
<dbReference type="AlphaFoldDB" id="A0A8T2BJK9"/>
<feature type="compositionally biased region" description="Polar residues" evidence="17">
    <location>
        <begin position="684"/>
        <end position="696"/>
    </location>
</feature>
<dbReference type="GO" id="GO:0016020">
    <property type="term" value="C:membrane"/>
    <property type="evidence" value="ECO:0007669"/>
    <property type="project" value="UniProtKB-SubCell"/>
</dbReference>
<evidence type="ECO:0000256" key="18">
    <source>
        <dbReference type="SAM" id="Phobius"/>
    </source>
</evidence>
<keyword evidence="3" id="KW-0723">Serine/threonine-protein kinase</keyword>
<feature type="transmembrane region" description="Helical" evidence="18">
    <location>
        <begin position="330"/>
        <end position="351"/>
    </location>
</feature>
<dbReference type="GO" id="GO:0005524">
    <property type="term" value="F:ATP binding"/>
    <property type="evidence" value="ECO:0007669"/>
    <property type="project" value="UniProtKB-UniRule"/>
</dbReference>
<dbReference type="EMBL" id="JAEFBK010000007">
    <property type="protein sequence ID" value="KAG7586053.1"/>
    <property type="molecule type" value="Genomic_DNA"/>
</dbReference>
<dbReference type="InterPro" id="IPR000719">
    <property type="entry name" value="Prot_kinase_dom"/>
</dbReference>
<name>A0A8T2BJK9_9BRAS</name>
<evidence type="ECO:0000256" key="17">
    <source>
        <dbReference type="SAM" id="MobiDB-lite"/>
    </source>
</evidence>
<dbReference type="Pfam" id="PF13947">
    <property type="entry name" value="GUB_WAK_bind"/>
    <property type="match status" value="1"/>
</dbReference>
<comment type="subcellular location">
    <subcellularLocation>
        <location evidence="1">Membrane</location>
        <topology evidence="1">Single-pass type I membrane protein</topology>
    </subcellularLocation>
</comment>
<dbReference type="PROSITE" id="PS50011">
    <property type="entry name" value="PROTEIN_KINASE_DOM"/>
    <property type="match status" value="1"/>
</dbReference>
<feature type="chain" id="PRO_5035778185" description="non-specific serine/threonine protein kinase" evidence="19">
    <location>
        <begin position="27"/>
        <end position="706"/>
    </location>
</feature>
<keyword evidence="13" id="KW-0325">Glycoprotein</keyword>
<protein>
    <recommendedName>
        <fullName evidence="2">non-specific serine/threonine protein kinase</fullName>
        <ecNumber evidence="2">2.7.11.1</ecNumber>
    </recommendedName>
</protein>
<keyword evidence="22" id="KW-1185">Reference proteome</keyword>
<evidence type="ECO:0000256" key="2">
    <source>
        <dbReference type="ARBA" id="ARBA00012513"/>
    </source>
</evidence>
<evidence type="ECO:0000256" key="4">
    <source>
        <dbReference type="ARBA" id="ARBA00022679"/>
    </source>
</evidence>
<dbReference type="InterPro" id="IPR008271">
    <property type="entry name" value="Ser/Thr_kinase_AS"/>
</dbReference>
<evidence type="ECO:0000256" key="14">
    <source>
        <dbReference type="ARBA" id="ARBA00047899"/>
    </source>
</evidence>
<dbReference type="InterPro" id="IPR025287">
    <property type="entry name" value="WAK_GUB"/>
</dbReference>
<dbReference type="InterPro" id="IPR032872">
    <property type="entry name" value="WAK_assoc_C"/>
</dbReference>
<dbReference type="PANTHER" id="PTHR27009">
    <property type="entry name" value="RUST RESISTANCE KINASE LR10-RELATED"/>
    <property type="match status" value="1"/>
</dbReference>
<keyword evidence="11 18" id="KW-0472">Membrane</keyword>
<evidence type="ECO:0000256" key="8">
    <source>
        <dbReference type="ARBA" id="ARBA00022777"/>
    </source>
</evidence>
<feature type="region of interest" description="Disordered" evidence="17">
    <location>
        <begin position="684"/>
        <end position="706"/>
    </location>
</feature>
<dbReference type="EC" id="2.7.11.1" evidence="2"/>
<comment type="catalytic activity">
    <reaction evidence="15">
        <text>L-seryl-[protein] + ATP = O-phospho-L-seryl-[protein] + ADP + H(+)</text>
        <dbReference type="Rhea" id="RHEA:17989"/>
        <dbReference type="Rhea" id="RHEA-COMP:9863"/>
        <dbReference type="Rhea" id="RHEA-COMP:11604"/>
        <dbReference type="ChEBI" id="CHEBI:15378"/>
        <dbReference type="ChEBI" id="CHEBI:29999"/>
        <dbReference type="ChEBI" id="CHEBI:30616"/>
        <dbReference type="ChEBI" id="CHEBI:83421"/>
        <dbReference type="ChEBI" id="CHEBI:456216"/>
        <dbReference type="EC" id="2.7.11.1"/>
    </reaction>
</comment>
<evidence type="ECO:0000313" key="22">
    <source>
        <dbReference type="Proteomes" id="UP000694240"/>
    </source>
</evidence>
<keyword evidence="6 19" id="KW-0732">Signal</keyword>
<dbReference type="GO" id="GO:0030247">
    <property type="term" value="F:polysaccharide binding"/>
    <property type="evidence" value="ECO:0007669"/>
    <property type="project" value="InterPro"/>
</dbReference>
<accession>A0A8T2BJK9</accession>
<keyword evidence="10 18" id="KW-1133">Transmembrane helix</keyword>
<dbReference type="FunFam" id="3.30.200.20:FF:000644">
    <property type="entry name" value="Suppressor of npr1-1 constitutive 4"/>
    <property type="match status" value="1"/>
</dbReference>
<gene>
    <name evidence="21" type="ORF">ISN45_Aa02g014030</name>
</gene>
<proteinExistence type="predicted"/>
<keyword evidence="5 18" id="KW-0812">Transmembrane</keyword>
<keyword evidence="8 21" id="KW-0418">Kinase</keyword>
<evidence type="ECO:0000256" key="5">
    <source>
        <dbReference type="ARBA" id="ARBA00022692"/>
    </source>
</evidence>
<dbReference type="Proteomes" id="UP000694240">
    <property type="component" value="Chromosome 7"/>
</dbReference>
<dbReference type="InterPro" id="IPR001245">
    <property type="entry name" value="Ser-Thr/Tyr_kinase_cat_dom"/>
</dbReference>
<sequence>MYYLPSSCLVLFFLFSLFHHLPCVSSKQELGLCEAQFQCGNITIGFPFWGGKRHKDCGHPWLELRCPNNITSLTISNHLYHVLHIDQTSKTLRLSRSEFQGSFCNSTFTATTLPPQIFELSPTFKNLTVFYLCDPKLSYHSSYTCPGWGPISVSENLDYHKSCLDSFKINIPKSFVPEEKELNLTRIESALREGFEVKLKINEKACQDCSSHEICGLNNTTQVFCKEASSSASNTLHPPSPGSRHVLEVLQHKVHSFFFSKKYKRKIPFFSFQLRDLKFIEPALQPSTYGVAAPSPGPIAMPDFDVEVEYAPLSPGYYDGSEDDKPRIRFWVFLPVVLLLILFVVIIYGHIRKSNDMGQQNIPNPKLIALIPLKQYSYEELRRITNSFAEVVGRGGFGTVYRGIFSDGRMVAVKVLKDLMGNSGEDFINEVASMSQTSHVNIVTLLGFCYEGYKRAIIYEFMENGSLDKFLSSKKSSNMDWRELYGIALGVARGLEYLHHGCRTRIVHFDIKPQNVLLDDNLSPKVSDFGLAKLCERKESLLSLLDTRGTIGYIAPEVFSRVYGSVSYKSDVYSYGMLVLEIIGARNKSSTGDTASSTSSMYFPEWVYRDLEKTDNGKHIENGINSEEDEIAKKMTMVGLWCIQPWPSDRPTMNRVVEMMEGNLDALGVPPKPVFQQIPTANLQESSTFSEDSSAYTEEGCSINVA</sequence>
<evidence type="ECO:0000256" key="19">
    <source>
        <dbReference type="SAM" id="SignalP"/>
    </source>
</evidence>
<keyword evidence="7 16" id="KW-0547">Nucleotide-binding</keyword>
<feature type="domain" description="Protein kinase" evidence="20">
    <location>
        <begin position="386"/>
        <end position="675"/>
    </location>
</feature>
<feature type="signal peptide" evidence="19">
    <location>
        <begin position="1"/>
        <end position="26"/>
    </location>
</feature>
<evidence type="ECO:0000256" key="13">
    <source>
        <dbReference type="ARBA" id="ARBA00023180"/>
    </source>
</evidence>
<evidence type="ECO:0000256" key="9">
    <source>
        <dbReference type="ARBA" id="ARBA00022840"/>
    </source>
</evidence>
<evidence type="ECO:0000256" key="7">
    <source>
        <dbReference type="ARBA" id="ARBA00022741"/>
    </source>
</evidence>